<comment type="caution">
    <text evidence="1">The sequence shown here is derived from an EMBL/GenBank/DDBJ whole genome shotgun (WGS) entry which is preliminary data.</text>
</comment>
<dbReference type="EMBL" id="JAUEPT010000061">
    <property type="protein sequence ID" value="KAK0435647.1"/>
    <property type="molecule type" value="Genomic_DNA"/>
</dbReference>
<evidence type="ECO:0008006" key="3">
    <source>
        <dbReference type="Google" id="ProtNLM"/>
    </source>
</evidence>
<evidence type="ECO:0000313" key="1">
    <source>
        <dbReference type="EMBL" id="KAK0435647.1"/>
    </source>
</evidence>
<accession>A0AA39MIK2</accession>
<dbReference type="Proteomes" id="UP001175226">
    <property type="component" value="Unassembled WGS sequence"/>
</dbReference>
<dbReference type="AlphaFoldDB" id="A0AA39MIK2"/>
<sequence length="124" mass="13935">ASVLAVLKSFGCVIDIEQLNGTNVHSLSNIITLTIQSDVHEWFIRLEIWFEMTVHITPTPPYLTPNEDHYVFQSISPYPRNNIHQPSQREPPRSILALHAICAKVAQFSGALISKTVSLKTRVS</sequence>
<proteinExistence type="predicted"/>
<name>A0AA39MIK2_9AGAR</name>
<reference evidence="1" key="1">
    <citation type="submission" date="2023-06" db="EMBL/GenBank/DDBJ databases">
        <authorList>
            <consortium name="Lawrence Berkeley National Laboratory"/>
            <person name="Ahrendt S."/>
            <person name="Sahu N."/>
            <person name="Indic B."/>
            <person name="Wong-Bajracharya J."/>
            <person name="Merenyi Z."/>
            <person name="Ke H.-M."/>
            <person name="Monk M."/>
            <person name="Kocsube S."/>
            <person name="Drula E."/>
            <person name="Lipzen A."/>
            <person name="Balint B."/>
            <person name="Henrissat B."/>
            <person name="Andreopoulos B."/>
            <person name="Martin F.M."/>
            <person name="Harder C.B."/>
            <person name="Rigling D."/>
            <person name="Ford K.L."/>
            <person name="Foster G.D."/>
            <person name="Pangilinan J."/>
            <person name="Papanicolaou A."/>
            <person name="Barry K."/>
            <person name="LaButti K."/>
            <person name="Viragh M."/>
            <person name="Koriabine M."/>
            <person name="Yan M."/>
            <person name="Riley R."/>
            <person name="Champramary S."/>
            <person name="Plett K.L."/>
            <person name="Tsai I.J."/>
            <person name="Slot J."/>
            <person name="Sipos G."/>
            <person name="Plett J."/>
            <person name="Nagy L.G."/>
            <person name="Grigoriev I.V."/>
        </authorList>
    </citation>
    <scope>NUCLEOTIDE SEQUENCE</scope>
    <source>
        <strain evidence="1">FPL87.14</strain>
    </source>
</reference>
<keyword evidence="2" id="KW-1185">Reference proteome</keyword>
<organism evidence="1 2">
    <name type="scientific">Armillaria borealis</name>
    <dbReference type="NCBI Taxonomy" id="47425"/>
    <lineage>
        <taxon>Eukaryota</taxon>
        <taxon>Fungi</taxon>
        <taxon>Dikarya</taxon>
        <taxon>Basidiomycota</taxon>
        <taxon>Agaricomycotina</taxon>
        <taxon>Agaricomycetes</taxon>
        <taxon>Agaricomycetidae</taxon>
        <taxon>Agaricales</taxon>
        <taxon>Marasmiineae</taxon>
        <taxon>Physalacriaceae</taxon>
        <taxon>Armillaria</taxon>
    </lineage>
</organism>
<gene>
    <name evidence="1" type="ORF">EV421DRAFT_1716530</name>
</gene>
<evidence type="ECO:0000313" key="2">
    <source>
        <dbReference type="Proteomes" id="UP001175226"/>
    </source>
</evidence>
<feature type="non-terminal residue" evidence="1">
    <location>
        <position position="1"/>
    </location>
</feature>
<protein>
    <recommendedName>
        <fullName evidence="3">HNH nuclease domain-containing protein</fullName>
    </recommendedName>
</protein>